<dbReference type="Pfam" id="PF07883">
    <property type="entry name" value="Cupin_2"/>
    <property type="match status" value="1"/>
</dbReference>
<dbReference type="PANTHER" id="PTHR43346:SF1">
    <property type="entry name" value="QUERCETIN 2,3-DIOXYGENASE-RELATED"/>
    <property type="match status" value="1"/>
</dbReference>
<proteinExistence type="predicted"/>
<comment type="caution">
    <text evidence="2">The sequence shown here is derived from an EMBL/GenBank/DDBJ whole genome shotgun (WGS) entry which is preliminary data.</text>
</comment>
<accession>A0A832QHG1</accession>
<dbReference type="InterPro" id="IPR014710">
    <property type="entry name" value="RmlC-like_jellyroll"/>
</dbReference>
<organism evidence="2 3">
    <name type="scientific">Candidatus Dojkabacteria bacterium</name>
    <dbReference type="NCBI Taxonomy" id="2099670"/>
    <lineage>
        <taxon>Bacteria</taxon>
        <taxon>Candidatus Dojkabacteria</taxon>
    </lineage>
</organism>
<dbReference type="Proteomes" id="UP000576550">
    <property type="component" value="Unassembled WGS sequence"/>
</dbReference>
<dbReference type="CDD" id="cd02223">
    <property type="entry name" value="cupin_Bh2720-like"/>
    <property type="match status" value="1"/>
</dbReference>
<dbReference type="Gene3D" id="2.60.120.10">
    <property type="entry name" value="Jelly Rolls"/>
    <property type="match status" value="1"/>
</dbReference>
<dbReference type="SUPFAM" id="SSF51182">
    <property type="entry name" value="RmlC-like cupins"/>
    <property type="match status" value="1"/>
</dbReference>
<dbReference type="AlphaFoldDB" id="A0A832QHG1"/>
<protein>
    <submittedName>
        <fullName evidence="2">Cupin domain-containing protein</fullName>
    </submittedName>
</protein>
<dbReference type="EMBL" id="DUTP01000003">
    <property type="protein sequence ID" value="HHX99462.1"/>
    <property type="molecule type" value="Genomic_DNA"/>
</dbReference>
<gene>
    <name evidence="2" type="ORF">GX533_02165</name>
</gene>
<name>A0A832QHG1_9BACT</name>
<dbReference type="PANTHER" id="PTHR43346">
    <property type="entry name" value="LIGAND BINDING DOMAIN PROTEIN, PUTATIVE (AFU_ORTHOLOGUE AFUA_6G14370)-RELATED"/>
    <property type="match status" value="1"/>
</dbReference>
<dbReference type="InterPro" id="IPR052538">
    <property type="entry name" value="Flavonoid_dioxygenase-like"/>
</dbReference>
<evidence type="ECO:0000259" key="1">
    <source>
        <dbReference type="Pfam" id="PF07883"/>
    </source>
</evidence>
<evidence type="ECO:0000313" key="3">
    <source>
        <dbReference type="Proteomes" id="UP000576550"/>
    </source>
</evidence>
<feature type="domain" description="Cupin type-2" evidence="1">
    <location>
        <begin position="32"/>
        <end position="101"/>
    </location>
</feature>
<dbReference type="InterPro" id="IPR013096">
    <property type="entry name" value="Cupin_2"/>
</dbReference>
<dbReference type="InterPro" id="IPR011051">
    <property type="entry name" value="RmlC_Cupin_sf"/>
</dbReference>
<reference evidence="2 3" key="1">
    <citation type="journal article" date="2020" name="Biotechnol. Biofuels">
        <title>New insights from the biogas microbiome by comprehensive genome-resolved metagenomics of nearly 1600 species originating from multiple anaerobic digesters.</title>
        <authorList>
            <person name="Campanaro S."/>
            <person name="Treu L."/>
            <person name="Rodriguez-R L.M."/>
            <person name="Kovalovszki A."/>
            <person name="Ziels R.M."/>
            <person name="Maus I."/>
            <person name="Zhu X."/>
            <person name="Kougias P.G."/>
            <person name="Basile A."/>
            <person name="Luo G."/>
            <person name="Schluter A."/>
            <person name="Konstantinidis K.T."/>
            <person name="Angelidaki I."/>
        </authorList>
    </citation>
    <scope>NUCLEOTIDE SEQUENCE [LARGE SCALE GENOMIC DNA]</scope>
    <source>
        <strain evidence="2">AS05jafATM_89</strain>
    </source>
</reference>
<sequence>MKGYVDDIEKITEENTNFRKVVYTGNHLQLVVMSLKPGEDIGEEVHPKVDQFFRVEEGKGKVVMDGEETEFEDGFAIVVPSGVSHNVINTGDEDLKLYTIYTPANHIDGIVHATKEDAMADEEDEAFSESVNA</sequence>
<evidence type="ECO:0000313" key="2">
    <source>
        <dbReference type="EMBL" id="HHX99462.1"/>
    </source>
</evidence>